<proteinExistence type="predicted"/>
<evidence type="ECO:0000256" key="2">
    <source>
        <dbReference type="SAM" id="SignalP"/>
    </source>
</evidence>
<name>A0A8H4VPC7_9AGAR</name>
<evidence type="ECO:0000313" key="3">
    <source>
        <dbReference type="EMBL" id="KAF4615194.1"/>
    </source>
</evidence>
<feature type="signal peptide" evidence="2">
    <location>
        <begin position="1"/>
        <end position="17"/>
    </location>
</feature>
<accession>A0A8H4VPC7</accession>
<feature type="chain" id="PRO_5034133957" evidence="2">
    <location>
        <begin position="18"/>
        <end position="418"/>
    </location>
</feature>
<sequence length="418" mass="42827">MKTFALVILSVILSATATPLGDRTVARRHNGIPLSRRYILQSRTDAPPACVAPVPSGTATTPDVSATGLPVPDTTTADNSTDTTGVTGSANSTVVDPSIASNTTLSAADNSTATTNTTATRRFWARHGGFGFGGFSSSFSDVVSESTSVSVSFEETVSSFVETWEDLCLVSGGDIYTHDPCTNFGGYYAIDALSEYADSCDQQVLADSMITFAKSSGIVNRDALINYAISFRRHPRHAVEILGVVPSSLYCLTPPINEELVGVYNDQLEGVNPGLYGSPSAPIVPFGSEGTCPLGMTADVSSCGCVGSDGTTDVSDGTDTDTSDSTDDSGEDTPDDSSDDSTDDSSDATATDSADASTATDATSTDSTDAALDTDTAAASAASTASSAIVTPPPSSPTDINVQPTDISGNVNDPAGRR</sequence>
<keyword evidence="2" id="KW-0732">Signal</keyword>
<feature type="compositionally biased region" description="Polar residues" evidence="1">
    <location>
        <begin position="397"/>
        <end position="411"/>
    </location>
</feature>
<keyword evidence="4" id="KW-1185">Reference proteome</keyword>
<gene>
    <name evidence="3" type="ORF">D9613_002617</name>
</gene>
<evidence type="ECO:0000313" key="4">
    <source>
        <dbReference type="Proteomes" id="UP000521872"/>
    </source>
</evidence>
<comment type="caution">
    <text evidence="3">The sequence shown here is derived from an EMBL/GenBank/DDBJ whole genome shotgun (WGS) entry which is preliminary data.</text>
</comment>
<organism evidence="3 4">
    <name type="scientific">Agrocybe pediades</name>
    <dbReference type="NCBI Taxonomy" id="84607"/>
    <lineage>
        <taxon>Eukaryota</taxon>
        <taxon>Fungi</taxon>
        <taxon>Dikarya</taxon>
        <taxon>Basidiomycota</taxon>
        <taxon>Agaricomycotina</taxon>
        <taxon>Agaricomycetes</taxon>
        <taxon>Agaricomycetidae</taxon>
        <taxon>Agaricales</taxon>
        <taxon>Agaricineae</taxon>
        <taxon>Strophariaceae</taxon>
        <taxon>Agrocybe</taxon>
    </lineage>
</organism>
<reference evidence="3 4" key="1">
    <citation type="submission" date="2019-12" db="EMBL/GenBank/DDBJ databases">
        <authorList>
            <person name="Floudas D."/>
            <person name="Bentzer J."/>
            <person name="Ahren D."/>
            <person name="Johansson T."/>
            <person name="Persson P."/>
            <person name="Tunlid A."/>
        </authorList>
    </citation>
    <scope>NUCLEOTIDE SEQUENCE [LARGE SCALE GENOMIC DNA]</scope>
    <source>
        <strain evidence="3 4">CBS 102.39</strain>
    </source>
</reference>
<feature type="region of interest" description="Disordered" evidence="1">
    <location>
        <begin position="49"/>
        <end position="93"/>
    </location>
</feature>
<feature type="compositionally biased region" description="Low complexity" evidence="1">
    <location>
        <begin position="347"/>
        <end position="388"/>
    </location>
</feature>
<feature type="region of interest" description="Disordered" evidence="1">
    <location>
        <begin position="303"/>
        <end position="418"/>
    </location>
</feature>
<evidence type="ECO:0000256" key="1">
    <source>
        <dbReference type="SAM" id="MobiDB-lite"/>
    </source>
</evidence>
<dbReference type="EMBL" id="JAACJL010000044">
    <property type="protein sequence ID" value="KAF4615194.1"/>
    <property type="molecule type" value="Genomic_DNA"/>
</dbReference>
<dbReference type="Proteomes" id="UP000521872">
    <property type="component" value="Unassembled WGS sequence"/>
</dbReference>
<feature type="compositionally biased region" description="Acidic residues" evidence="1">
    <location>
        <begin position="316"/>
        <end position="346"/>
    </location>
</feature>
<dbReference type="AlphaFoldDB" id="A0A8H4VPC7"/>
<feature type="compositionally biased region" description="Low complexity" evidence="1">
    <location>
        <begin position="73"/>
        <end position="87"/>
    </location>
</feature>
<protein>
    <submittedName>
        <fullName evidence="3">Uncharacterized protein</fullName>
    </submittedName>
</protein>